<dbReference type="InterPro" id="IPR032816">
    <property type="entry name" value="VTT_dom"/>
</dbReference>
<evidence type="ECO:0000256" key="2">
    <source>
        <dbReference type="SAM" id="Phobius"/>
    </source>
</evidence>
<dbReference type="Pfam" id="PF09335">
    <property type="entry name" value="VTT_dom"/>
    <property type="match status" value="1"/>
</dbReference>
<feature type="domain" description="VTT" evidence="3">
    <location>
        <begin position="30"/>
        <end position="157"/>
    </location>
</feature>
<keyword evidence="5" id="KW-1185">Reference proteome</keyword>
<dbReference type="AlphaFoldDB" id="A0A7X3JY31"/>
<dbReference type="PANTHER" id="PTHR42709:SF9">
    <property type="entry name" value="ALKALINE PHOSPHATASE LIKE PROTEIN"/>
    <property type="match status" value="1"/>
</dbReference>
<comment type="caution">
    <text evidence="4">The sequence shown here is derived from an EMBL/GenBank/DDBJ whole genome shotgun (WGS) entry which is preliminary data.</text>
</comment>
<feature type="transmembrane region" description="Helical" evidence="2">
    <location>
        <begin position="134"/>
        <end position="153"/>
    </location>
</feature>
<dbReference type="PANTHER" id="PTHR42709">
    <property type="entry name" value="ALKALINE PHOSPHATASE LIKE PROTEIN"/>
    <property type="match status" value="1"/>
</dbReference>
<feature type="transmembrane region" description="Helical" evidence="2">
    <location>
        <begin position="173"/>
        <end position="195"/>
    </location>
</feature>
<dbReference type="GO" id="GO:0005886">
    <property type="term" value="C:plasma membrane"/>
    <property type="evidence" value="ECO:0007669"/>
    <property type="project" value="TreeGrafter"/>
</dbReference>
<proteinExistence type="inferred from homology"/>
<sequence length="203" mass="22962">MKETVFELISAYGYPALYALLAAGIIGLPVPDETLMTFIGSLTLENGPLSFTYSWIVSYMGTMTGMMISYTVGKRLGKPFLYKVSRWIRLKPEKLERAEKWFHKHGMWAIFFGYFVPGLRHLTCYYAGVSGIPLLRYVLFAGSGALVWCTVFLSLGHFIGENFEIVLQALHKYLGITITVLVIVGALCFLIYYILRKKANKTE</sequence>
<gene>
    <name evidence="4" type="ORF">EDM21_03290</name>
</gene>
<protein>
    <submittedName>
        <fullName evidence="4">DedA family protein</fullName>
    </submittedName>
</protein>
<feature type="transmembrane region" description="Helical" evidence="2">
    <location>
        <begin position="12"/>
        <end position="31"/>
    </location>
</feature>
<evidence type="ECO:0000259" key="3">
    <source>
        <dbReference type="Pfam" id="PF09335"/>
    </source>
</evidence>
<evidence type="ECO:0000256" key="1">
    <source>
        <dbReference type="ARBA" id="ARBA00010792"/>
    </source>
</evidence>
<keyword evidence="2" id="KW-0812">Transmembrane</keyword>
<dbReference type="InterPro" id="IPR051311">
    <property type="entry name" value="DedA_domain"/>
</dbReference>
<dbReference type="EMBL" id="RHLK01000002">
    <property type="protein sequence ID" value="MVO98567.1"/>
    <property type="molecule type" value="Genomic_DNA"/>
</dbReference>
<evidence type="ECO:0000313" key="4">
    <source>
        <dbReference type="EMBL" id="MVO98567.1"/>
    </source>
</evidence>
<reference evidence="4 5" key="1">
    <citation type="journal article" date="2019" name="Microorganisms">
        <title>Paenibacillus lutrae sp. nov., A Chitinolytic Species Isolated from A River Otter in Castril Natural Park, Granada, Spain.</title>
        <authorList>
            <person name="Rodriguez M."/>
            <person name="Reina J.C."/>
            <person name="Bejar V."/>
            <person name="Llamas I."/>
        </authorList>
    </citation>
    <scope>NUCLEOTIDE SEQUENCE [LARGE SCALE GENOMIC DNA]</scope>
    <source>
        <strain evidence="4 5">N10</strain>
    </source>
</reference>
<organism evidence="4 5">
    <name type="scientific">Paenibacillus lutrae</name>
    <dbReference type="NCBI Taxonomy" id="2078573"/>
    <lineage>
        <taxon>Bacteria</taxon>
        <taxon>Bacillati</taxon>
        <taxon>Bacillota</taxon>
        <taxon>Bacilli</taxon>
        <taxon>Bacillales</taxon>
        <taxon>Paenibacillaceae</taxon>
        <taxon>Paenibacillus</taxon>
    </lineage>
</organism>
<name>A0A7X3JY31_9BACL</name>
<keyword evidence="2" id="KW-1133">Transmembrane helix</keyword>
<dbReference type="Proteomes" id="UP000490800">
    <property type="component" value="Unassembled WGS sequence"/>
</dbReference>
<dbReference type="RefSeq" id="WP_166541806.1">
    <property type="nucleotide sequence ID" value="NZ_RHLK01000002.1"/>
</dbReference>
<evidence type="ECO:0000313" key="5">
    <source>
        <dbReference type="Proteomes" id="UP000490800"/>
    </source>
</evidence>
<keyword evidence="2" id="KW-0472">Membrane</keyword>
<accession>A0A7X3JY31</accession>
<feature type="transmembrane region" description="Helical" evidence="2">
    <location>
        <begin position="51"/>
        <end position="73"/>
    </location>
</feature>
<comment type="similarity">
    <text evidence="1">Belongs to the DedA family.</text>
</comment>